<dbReference type="EMBL" id="MCFC01000043">
    <property type="protein sequence ID" value="ORY26863.1"/>
    <property type="molecule type" value="Genomic_DNA"/>
</dbReference>
<evidence type="ECO:0000313" key="3">
    <source>
        <dbReference type="Proteomes" id="UP000193986"/>
    </source>
</evidence>
<dbReference type="AlphaFoldDB" id="A0A1Y2AW92"/>
<dbReference type="OrthoDB" id="2596903at2759"/>
<reference evidence="2 3" key="1">
    <citation type="submission" date="2016-07" db="EMBL/GenBank/DDBJ databases">
        <title>Pervasive Adenine N6-methylation of Active Genes in Fungi.</title>
        <authorList>
            <consortium name="DOE Joint Genome Institute"/>
            <person name="Mondo S.J."/>
            <person name="Dannebaum R.O."/>
            <person name="Kuo R.C."/>
            <person name="Labutti K."/>
            <person name="Haridas S."/>
            <person name="Kuo A."/>
            <person name="Salamov A."/>
            <person name="Ahrendt S.R."/>
            <person name="Lipzen A."/>
            <person name="Sullivan W."/>
            <person name="Andreopoulos W.B."/>
            <person name="Clum A."/>
            <person name="Lindquist E."/>
            <person name="Daum C."/>
            <person name="Ramamoorthy G.K."/>
            <person name="Gryganskyi A."/>
            <person name="Culley D."/>
            <person name="Magnuson J.K."/>
            <person name="James T.Y."/>
            <person name="O'Malley M.A."/>
            <person name="Stajich J.E."/>
            <person name="Spatafora J.W."/>
            <person name="Visel A."/>
            <person name="Grigoriev I.V."/>
        </authorList>
    </citation>
    <scope>NUCLEOTIDE SEQUENCE [LARGE SCALE GENOMIC DNA]</scope>
    <source>
        <strain evidence="2 3">68-887.2</strain>
    </source>
</reference>
<gene>
    <name evidence="2" type="ORF">BCR39DRAFT_539834</name>
</gene>
<feature type="compositionally biased region" description="Basic and acidic residues" evidence="1">
    <location>
        <begin position="14"/>
        <end position="40"/>
    </location>
</feature>
<dbReference type="Proteomes" id="UP000193986">
    <property type="component" value="Unassembled WGS sequence"/>
</dbReference>
<dbReference type="STRING" id="71784.A0A1Y2AW92"/>
<organism evidence="2 3">
    <name type="scientific">Naematelia encephala</name>
    <dbReference type="NCBI Taxonomy" id="71784"/>
    <lineage>
        <taxon>Eukaryota</taxon>
        <taxon>Fungi</taxon>
        <taxon>Dikarya</taxon>
        <taxon>Basidiomycota</taxon>
        <taxon>Agaricomycotina</taxon>
        <taxon>Tremellomycetes</taxon>
        <taxon>Tremellales</taxon>
        <taxon>Naemateliaceae</taxon>
        <taxon>Naematelia</taxon>
    </lineage>
</organism>
<comment type="caution">
    <text evidence="2">The sequence shown here is derived from an EMBL/GenBank/DDBJ whole genome shotgun (WGS) entry which is preliminary data.</text>
</comment>
<dbReference type="InParanoid" id="A0A1Y2AW92"/>
<feature type="region of interest" description="Disordered" evidence="1">
    <location>
        <begin position="516"/>
        <end position="573"/>
    </location>
</feature>
<feature type="compositionally biased region" description="Pro residues" evidence="1">
    <location>
        <begin position="1"/>
        <end position="11"/>
    </location>
</feature>
<evidence type="ECO:0000313" key="2">
    <source>
        <dbReference type="EMBL" id="ORY26863.1"/>
    </source>
</evidence>
<proteinExistence type="predicted"/>
<sequence>MAQVPSLPPPATGEHQHQHYERSIDGDGTIREKTITEVVKEVPAPKVQDVNEGDEEGSEAPTEVESGGKKNKRKNKTTVDKEEVVKTIEEVNGVVKETVETTVEDKVIEPTVTAQQTSSHRDLDTASIKAPTVISRVPSVRAPSIAPTARAASIRAPSVRAPSIRAPSVRAPSIRVPSAPSRPATIVAAAPATPTPVAVATVVPSRAPSPTPSHHSHHSHHPEVVVNVTIPQPVAAPPPTLAPQPEPISAAQPALGLVVPDPPQSVQLHTIPLPASRAATVAPSPTPSRRTMHLPKFLQSSPKEAVIEEEQVVNPNEQVTMKTVTTTTTTRQPVNPPAEIVAAPLAVGYVENDPNWRPPPPPVAPLTPISPARDTSPKRVIETTTVETVTYPITPPKHSALPAPTEDAPTYATVRGGPTTRGIGGQRDTALSESDGRRSGTKGGLRPISYVDYSALIRQTPTTRRLKLPHTVTPEAPKTVLTMSADLERDNKGNEHLHATVRDHTGALRTEMVDETEPVTLINENKPVGEDGKKSKKDKKKKKDGDEDRYKGPLYRRLGGDVPPPRSERYAYPPAPTAIANAARERYMNRFQGPGPDPAQVGRNGPRYNSFPPPGPAMFPRPPPMMASRPPMYGAPMLNPMMMGMPGGMGMMGMPMPGMGIPAPGMDPMGMRGMLGNSAFGAGMMGPGYYGRGF</sequence>
<protein>
    <submittedName>
        <fullName evidence="2">Uncharacterized protein</fullName>
    </submittedName>
</protein>
<evidence type="ECO:0000256" key="1">
    <source>
        <dbReference type="SAM" id="MobiDB-lite"/>
    </source>
</evidence>
<feature type="region of interest" description="Disordered" evidence="1">
    <location>
        <begin position="415"/>
        <end position="445"/>
    </location>
</feature>
<accession>A0A1Y2AW92</accession>
<keyword evidence="3" id="KW-1185">Reference proteome</keyword>
<feature type="region of interest" description="Disordered" evidence="1">
    <location>
        <begin position="1"/>
        <end position="80"/>
    </location>
</feature>
<name>A0A1Y2AW92_9TREE</name>